<proteinExistence type="predicted"/>
<dbReference type="EMBL" id="VZSS01000123">
    <property type="protein sequence ID" value="NWZ85871.1"/>
    <property type="molecule type" value="Genomic_DNA"/>
</dbReference>
<comment type="caution">
    <text evidence="3">The sequence shown here is derived from an EMBL/GenBank/DDBJ whole genome shotgun (WGS) entry which is preliminary data.</text>
</comment>
<evidence type="ECO:0000313" key="4">
    <source>
        <dbReference type="Proteomes" id="UP000540071"/>
    </source>
</evidence>
<sequence length="50" mass="5890">VRDMKKLIPAQTGTRRDNIVLEKWDTIFKAHVTLGDYEIHDGTNLQLYFQ</sequence>
<dbReference type="Proteomes" id="UP000540071">
    <property type="component" value="Unassembled WGS sequence"/>
</dbReference>
<protein>
    <recommendedName>
        <fullName evidence="1">Ubiquitin-like protein 5</fullName>
    </recommendedName>
</protein>
<feature type="non-terminal residue" evidence="3">
    <location>
        <position position="50"/>
    </location>
</feature>
<evidence type="ECO:0000313" key="3">
    <source>
        <dbReference type="EMBL" id="NWZ85871.1"/>
    </source>
</evidence>
<dbReference type="InterPro" id="IPR029071">
    <property type="entry name" value="Ubiquitin-like_domsf"/>
</dbReference>
<evidence type="ECO:0000256" key="2">
    <source>
        <dbReference type="ARBA" id="ARBA00022786"/>
    </source>
</evidence>
<keyword evidence="4" id="KW-1185">Reference proteome</keyword>
<keyword evidence="2" id="KW-0833">Ubl conjugation pathway</keyword>
<organism evidence="3 4">
    <name type="scientific">Poecile atricapillus</name>
    <name type="common">Black-capped chickadee</name>
    <name type="synonym">Parus atricapillus</name>
    <dbReference type="NCBI Taxonomy" id="48891"/>
    <lineage>
        <taxon>Eukaryota</taxon>
        <taxon>Metazoa</taxon>
        <taxon>Chordata</taxon>
        <taxon>Craniata</taxon>
        <taxon>Vertebrata</taxon>
        <taxon>Euteleostomi</taxon>
        <taxon>Archelosauria</taxon>
        <taxon>Archosauria</taxon>
        <taxon>Dinosauria</taxon>
        <taxon>Saurischia</taxon>
        <taxon>Theropoda</taxon>
        <taxon>Coelurosauria</taxon>
        <taxon>Aves</taxon>
        <taxon>Neognathae</taxon>
        <taxon>Neoaves</taxon>
        <taxon>Telluraves</taxon>
        <taxon>Australaves</taxon>
        <taxon>Passeriformes</taxon>
        <taxon>Paridae</taxon>
        <taxon>Poecile</taxon>
    </lineage>
</organism>
<accession>A0A7K7R2R0</accession>
<dbReference type="InterPro" id="IPR039732">
    <property type="entry name" value="Hub1/Ubl5"/>
</dbReference>
<dbReference type="SUPFAM" id="SSF54236">
    <property type="entry name" value="Ubiquitin-like"/>
    <property type="match status" value="1"/>
</dbReference>
<dbReference type="AlphaFoldDB" id="A0A7K7R2R0"/>
<gene>
    <name evidence="3" type="primary">Ubl5_0</name>
    <name evidence="3" type="ORF">POEATR_R15644</name>
</gene>
<feature type="non-terminal residue" evidence="3">
    <location>
        <position position="1"/>
    </location>
</feature>
<dbReference type="PANTHER" id="PTHR13042">
    <property type="entry name" value="UBIQUITIN-LIKE PROTEIN 5"/>
    <property type="match status" value="1"/>
</dbReference>
<dbReference type="Gene3D" id="3.10.20.90">
    <property type="entry name" value="Phosphatidylinositol 3-kinase Catalytic Subunit, Chain A, domain 1"/>
    <property type="match status" value="1"/>
</dbReference>
<evidence type="ECO:0000256" key="1">
    <source>
        <dbReference type="ARBA" id="ARBA00021360"/>
    </source>
</evidence>
<name>A0A7K7R2R0_POEAT</name>
<reference evidence="3 4" key="1">
    <citation type="submission" date="2019-09" db="EMBL/GenBank/DDBJ databases">
        <title>Bird 10,000 Genomes (B10K) Project - Family phase.</title>
        <authorList>
            <person name="Zhang G."/>
        </authorList>
    </citation>
    <scope>NUCLEOTIDE SEQUENCE [LARGE SCALE GENOMIC DNA]</scope>
    <source>
        <strain evidence="3">OUT-0023</strain>
        <tissue evidence="3">Blood</tissue>
    </source>
</reference>